<evidence type="ECO:0000313" key="2">
    <source>
        <dbReference type="Proteomes" id="UP001558613"/>
    </source>
</evidence>
<gene>
    <name evidence="1" type="ORF">QQF64_009619</name>
</gene>
<dbReference type="EMBL" id="JAYMGO010000016">
    <property type="protein sequence ID" value="KAL1259042.1"/>
    <property type="molecule type" value="Genomic_DNA"/>
</dbReference>
<protein>
    <submittedName>
        <fullName evidence="1">Uncharacterized protein</fullName>
    </submittedName>
</protein>
<evidence type="ECO:0000313" key="1">
    <source>
        <dbReference type="EMBL" id="KAL1259042.1"/>
    </source>
</evidence>
<name>A0ABR3M1N4_9TELE</name>
<accession>A0ABR3M1N4</accession>
<proteinExistence type="predicted"/>
<comment type="caution">
    <text evidence="1">The sequence shown here is derived from an EMBL/GenBank/DDBJ whole genome shotgun (WGS) entry which is preliminary data.</text>
</comment>
<dbReference type="Proteomes" id="UP001558613">
    <property type="component" value="Unassembled WGS sequence"/>
</dbReference>
<reference evidence="1 2" key="1">
    <citation type="submission" date="2023-09" db="EMBL/GenBank/DDBJ databases">
        <authorList>
            <person name="Wang M."/>
        </authorList>
    </citation>
    <scope>NUCLEOTIDE SEQUENCE [LARGE SCALE GENOMIC DNA]</scope>
    <source>
        <strain evidence="1">GT-2023</strain>
        <tissue evidence="1">Liver</tissue>
    </source>
</reference>
<sequence>MACTINEETERELLSEGMPAQVDQTHLDILLVGCGGIKVRPRRMYQLKMDVYGKLVSVPTLVVPDQKDQLILGTNVIKFLLTQIKQDSGF</sequence>
<keyword evidence="2" id="KW-1185">Reference proteome</keyword>
<organism evidence="1 2">
    <name type="scientific">Cirrhinus molitorella</name>
    <name type="common">mud carp</name>
    <dbReference type="NCBI Taxonomy" id="172907"/>
    <lineage>
        <taxon>Eukaryota</taxon>
        <taxon>Metazoa</taxon>
        <taxon>Chordata</taxon>
        <taxon>Craniata</taxon>
        <taxon>Vertebrata</taxon>
        <taxon>Euteleostomi</taxon>
        <taxon>Actinopterygii</taxon>
        <taxon>Neopterygii</taxon>
        <taxon>Teleostei</taxon>
        <taxon>Ostariophysi</taxon>
        <taxon>Cypriniformes</taxon>
        <taxon>Cyprinidae</taxon>
        <taxon>Labeoninae</taxon>
        <taxon>Labeonini</taxon>
        <taxon>Cirrhinus</taxon>
    </lineage>
</organism>